<proteinExistence type="predicted"/>
<dbReference type="Gene3D" id="3.40.710.10">
    <property type="entry name" value="DD-peptidase/beta-lactamase superfamily"/>
    <property type="match status" value="1"/>
</dbReference>
<dbReference type="InterPro" id="IPR012338">
    <property type="entry name" value="Beta-lactam/transpept-like"/>
</dbReference>
<dbReference type="Pfam" id="PF00144">
    <property type="entry name" value="Beta-lactamase"/>
    <property type="match status" value="1"/>
</dbReference>
<dbReference type="InterPro" id="IPR001466">
    <property type="entry name" value="Beta-lactam-related"/>
</dbReference>
<dbReference type="SUPFAM" id="SSF56601">
    <property type="entry name" value="beta-lactamase/transpeptidase-like"/>
    <property type="match status" value="1"/>
</dbReference>
<evidence type="ECO:0000313" key="3">
    <source>
        <dbReference type="Proteomes" id="UP000711407"/>
    </source>
</evidence>
<comment type="caution">
    <text evidence="2">The sequence shown here is derived from an EMBL/GenBank/DDBJ whole genome shotgun (WGS) entry which is preliminary data.</text>
</comment>
<protein>
    <submittedName>
        <fullName evidence="2">Beta-lactamase family protein</fullName>
    </submittedName>
</protein>
<reference evidence="2" key="2">
    <citation type="submission" date="2021-09" db="EMBL/GenBank/DDBJ databases">
        <authorList>
            <person name="Gilroy R."/>
        </authorList>
    </citation>
    <scope>NUCLEOTIDE SEQUENCE</scope>
    <source>
        <strain evidence="2">4100</strain>
    </source>
</reference>
<name>A0A4Q0U7B6_9BACT</name>
<dbReference type="PANTHER" id="PTHR43283:SF7">
    <property type="entry name" value="BETA-LACTAMASE-RELATED DOMAIN-CONTAINING PROTEIN"/>
    <property type="match status" value="1"/>
</dbReference>
<evidence type="ECO:0000313" key="2">
    <source>
        <dbReference type="EMBL" id="HJE38943.1"/>
    </source>
</evidence>
<feature type="domain" description="Beta-lactamase-related" evidence="1">
    <location>
        <begin position="14"/>
        <end position="175"/>
    </location>
</feature>
<dbReference type="Proteomes" id="UP000711407">
    <property type="component" value="Unassembled WGS sequence"/>
</dbReference>
<reference evidence="2" key="1">
    <citation type="journal article" date="2021" name="PeerJ">
        <title>Extensive microbial diversity within the chicken gut microbiome revealed by metagenomics and culture.</title>
        <authorList>
            <person name="Gilroy R."/>
            <person name="Ravi A."/>
            <person name="Getino M."/>
            <person name="Pursley I."/>
            <person name="Horton D.L."/>
            <person name="Alikhan N.F."/>
            <person name="Baker D."/>
            <person name="Gharbi K."/>
            <person name="Hall N."/>
            <person name="Watson M."/>
            <person name="Adriaenssens E.M."/>
            <person name="Foster-Nyarko E."/>
            <person name="Jarju S."/>
            <person name="Secka A."/>
            <person name="Antonio M."/>
            <person name="Oren A."/>
            <person name="Chaudhuri R.R."/>
            <person name="La Ragione R."/>
            <person name="Hildebrand F."/>
            <person name="Pallen M.J."/>
        </authorList>
    </citation>
    <scope>NUCLEOTIDE SEQUENCE</scope>
    <source>
        <strain evidence="2">4100</strain>
    </source>
</reference>
<dbReference type="AlphaFoldDB" id="A0A4Q0U7B6"/>
<dbReference type="InterPro" id="IPR050789">
    <property type="entry name" value="Diverse_Enzym_Activities"/>
</dbReference>
<accession>A0A4Q0U7B6</accession>
<organism evidence="2 3">
    <name type="scientific">Candidatus Amulumruptor caecigallinarius</name>
    <dbReference type="NCBI Taxonomy" id="2109911"/>
    <lineage>
        <taxon>Bacteria</taxon>
        <taxon>Pseudomonadati</taxon>
        <taxon>Bacteroidota</taxon>
        <taxon>Bacteroidia</taxon>
        <taxon>Bacteroidales</taxon>
        <taxon>Muribaculaceae</taxon>
        <taxon>Candidatus Amulumruptor</taxon>
    </lineage>
</organism>
<evidence type="ECO:0000259" key="1">
    <source>
        <dbReference type="Pfam" id="PF00144"/>
    </source>
</evidence>
<gene>
    <name evidence="2" type="ORF">K8V47_04190</name>
</gene>
<dbReference type="EMBL" id="DYXT01000024">
    <property type="protein sequence ID" value="HJE38943.1"/>
    <property type="molecule type" value="Genomic_DNA"/>
</dbReference>
<dbReference type="PANTHER" id="PTHR43283">
    <property type="entry name" value="BETA-LACTAMASE-RELATED"/>
    <property type="match status" value="1"/>
</dbReference>
<sequence>MLGMAEADSLELHSIMVLKDGYVIYENWMGAGHADSLHILNSVSKTYTSLAIGMAIEEGKLKLDDKLVSFFPDKLPDIVSGHLAAITVRDLLSMTCGHAVDHTYEMQQLAKENPRLDWVKQFLSYLVEFAPGEVYCYNSVGTFMLSAILQKITGQTLFDYLTPRLFEPLGIKGACWLENNEGVNYGGWGCTSRPRTSPRPGN</sequence>